<dbReference type="InterPro" id="IPR008248">
    <property type="entry name" value="CheB-like"/>
</dbReference>
<dbReference type="RefSeq" id="WP_274374620.1">
    <property type="nucleotide sequence ID" value="NZ_CP072943.1"/>
</dbReference>
<dbReference type="GO" id="GO:0000156">
    <property type="term" value="F:phosphorelay response regulator activity"/>
    <property type="evidence" value="ECO:0007669"/>
    <property type="project" value="InterPro"/>
</dbReference>
<dbReference type="Gene3D" id="3.40.50.2300">
    <property type="match status" value="1"/>
</dbReference>
<keyword evidence="1 5" id="KW-0963">Cytoplasm</keyword>
<dbReference type="EC" id="3.5.1.44" evidence="5"/>
<dbReference type="Pfam" id="PF01339">
    <property type="entry name" value="CheB_methylest"/>
    <property type="match status" value="1"/>
</dbReference>
<feature type="active site" evidence="5 6">
    <location>
        <position position="285"/>
    </location>
</feature>
<accession>A0A9Q7AKS3</accession>
<evidence type="ECO:0000259" key="10">
    <source>
        <dbReference type="PROSITE" id="PS50122"/>
    </source>
</evidence>
<dbReference type="InterPro" id="IPR001789">
    <property type="entry name" value="Sig_transdc_resp-reg_receiver"/>
</dbReference>
<dbReference type="Proteomes" id="UP000671879">
    <property type="component" value="Chromosome"/>
</dbReference>
<dbReference type="GO" id="GO:0050568">
    <property type="term" value="F:protein-glutamine glutaminase activity"/>
    <property type="evidence" value="ECO:0007669"/>
    <property type="project" value="UniProtKB-UniRule"/>
</dbReference>
<dbReference type="InterPro" id="IPR035909">
    <property type="entry name" value="CheB_C"/>
</dbReference>
<dbReference type="GO" id="GO:0008984">
    <property type="term" value="F:protein-glutamate methylesterase activity"/>
    <property type="evidence" value="ECO:0007669"/>
    <property type="project" value="UniProtKB-UniRule"/>
</dbReference>
<comment type="domain">
    <text evidence="5">Contains a C-terminal catalytic domain, and an N-terminal region which modulates catalytic activity.</text>
</comment>
<dbReference type="InterPro" id="IPR011006">
    <property type="entry name" value="CheY-like_superfamily"/>
</dbReference>
<keyword evidence="3 5" id="KW-0378">Hydrolase</keyword>
<feature type="region of interest" description="Disordered" evidence="8">
    <location>
        <begin position="130"/>
        <end position="155"/>
    </location>
</feature>
<dbReference type="GO" id="GO:0005737">
    <property type="term" value="C:cytoplasm"/>
    <property type="evidence" value="ECO:0007669"/>
    <property type="project" value="UniProtKB-SubCell"/>
</dbReference>
<dbReference type="CDD" id="cd16432">
    <property type="entry name" value="CheB_Rec"/>
    <property type="match status" value="1"/>
</dbReference>
<dbReference type="GO" id="GO:0006935">
    <property type="term" value="P:chemotaxis"/>
    <property type="evidence" value="ECO:0007669"/>
    <property type="project" value="UniProtKB-UniRule"/>
</dbReference>
<comment type="catalytic activity">
    <reaction evidence="5">
        <text>L-glutaminyl-[protein] + H2O = L-glutamyl-[protein] + NH4(+)</text>
        <dbReference type="Rhea" id="RHEA:16441"/>
        <dbReference type="Rhea" id="RHEA-COMP:10207"/>
        <dbReference type="Rhea" id="RHEA-COMP:10208"/>
        <dbReference type="ChEBI" id="CHEBI:15377"/>
        <dbReference type="ChEBI" id="CHEBI:28938"/>
        <dbReference type="ChEBI" id="CHEBI:29973"/>
        <dbReference type="ChEBI" id="CHEBI:30011"/>
        <dbReference type="EC" id="3.5.1.44"/>
    </reaction>
</comment>
<reference evidence="12" key="1">
    <citation type="submission" date="2021-04" db="EMBL/GenBank/DDBJ databases">
        <title>A novel Synergistetes isolate from a pyrite-forming mixed culture.</title>
        <authorList>
            <person name="Bunk B."/>
            <person name="Sproer C."/>
            <person name="Spring S."/>
            <person name="Pester M."/>
        </authorList>
    </citation>
    <scope>NUCLEOTIDE SEQUENCE [LARGE SCALE GENOMIC DNA]</scope>
    <source>
        <strain evidence="12">J.5.4.2-T.3.5.2</strain>
    </source>
</reference>
<feature type="active site" evidence="5 6">
    <location>
        <position position="166"/>
    </location>
</feature>
<evidence type="ECO:0000256" key="1">
    <source>
        <dbReference type="ARBA" id="ARBA00022490"/>
    </source>
</evidence>
<proteinExistence type="inferred from homology"/>
<evidence type="ECO:0000256" key="4">
    <source>
        <dbReference type="ARBA" id="ARBA00048267"/>
    </source>
</evidence>
<dbReference type="InterPro" id="IPR000673">
    <property type="entry name" value="Sig_transdc_resp-reg_Me-estase"/>
</dbReference>
<comment type="function">
    <text evidence="5">Involved in chemotaxis. Part of a chemotaxis signal transduction system that modulates chemotaxis in response to various stimuli. Catalyzes the demethylation of specific methylglutamate residues introduced into the chemoreceptors (methyl-accepting chemotaxis proteins or MCP) by CheR. Also mediates the irreversible deamidation of specific glutamine residues to glutamic acid.</text>
</comment>
<evidence type="ECO:0000256" key="8">
    <source>
        <dbReference type="SAM" id="MobiDB-lite"/>
    </source>
</evidence>
<evidence type="ECO:0000313" key="12">
    <source>
        <dbReference type="Proteomes" id="UP000671879"/>
    </source>
</evidence>
<feature type="modified residue" description="4-aspartylphosphate" evidence="5 7">
    <location>
        <position position="54"/>
    </location>
</feature>
<comment type="PTM">
    <text evidence="5">Phosphorylated by CheA. Phosphorylation of the N-terminal regulatory domain activates the methylesterase activity.</text>
</comment>
<comment type="subcellular location">
    <subcellularLocation>
        <location evidence="5">Cytoplasm</location>
    </subcellularLocation>
</comment>
<dbReference type="SUPFAM" id="SSF52738">
    <property type="entry name" value="Methylesterase CheB, C-terminal domain"/>
    <property type="match status" value="1"/>
</dbReference>
<organism evidence="11 12">
    <name type="scientific">Aminithiophilus ramosus</name>
    <dbReference type="NCBI Taxonomy" id="3029084"/>
    <lineage>
        <taxon>Bacteria</taxon>
        <taxon>Thermotogati</taxon>
        <taxon>Synergistota</taxon>
        <taxon>Synergistia</taxon>
        <taxon>Synergistales</taxon>
        <taxon>Aminithiophilaceae</taxon>
        <taxon>Aminithiophilus</taxon>
    </lineage>
</organism>
<dbReference type="PANTHER" id="PTHR42872:SF6">
    <property type="entry name" value="PROTEIN-GLUTAMATE METHYLESTERASE_PROTEIN-GLUTAMINE GLUTAMINASE"/>
    <property type="match status" value="1"/>
</dbReference>
<evidence type="ECO:0000256" key="6">
    <source>
        <dbReference type="PROSITE-ProRule" id="PRU00050"/>
    </source>
</evidence>
<gene>
    <name evidence="5" type="primary">cheB</name>
    <name evidence="11" type="ORF">KAR29_05530</name>
</gene>
<evidence type="ECO:0000256" key="7">
    <source>
        <dbReference type="PROSITE-ProRule" id="PRU00169"/>
    </source>
</evidence>
<evidence type="ECO:0000313" key="11">
    <source>
        <dbReference type="EMBL" id="QTX33335.1"/>
    </source>
</evidence>
<evidence type="ECO:0000259" key="9">
    <source>
        <dbReference type="PROSITE" id="PS50110"/>
    </source>
</evidence>
<dbReference type="Pfam" id="PF00072">
    <property type="entry name" value="Response_reg"/>
    <property type="match status" value="1"/>
</dbReference>
<dbReference type="EMBL" id="CP072943">
    <property type="protein sequence ID" value="QTX33335.1"/>
    <property type="molecule type" value="Genomic_DNA"/>
</dbReference>
<comment type="similarity">
    <text evidence="5">Belongs to the CheB family.</text>
</comment>
<feature type="active site" evidence="5 6">
    <location>
        <position position="193"/>
    </location>
</feature>
<keyword evidence="2 5" id="KW-0145">Chemotaxis</keyword>
<evidence type="ECO:0000256" key="3">
    <source>
        <dbReference type="ARBA" id="ARBA00022801"/>
    </source>
</evidence>
<dbReference type="KEGG" id="aram:KAR29_05530"/>
<evidence type="ECO:0000256" key="2">
    <source>
        <dbReference type="ARBA" id="ARBA00022500"/>
    </source>
</evidence>
<evidence type="ECO:0000256" key="5">
    <source>
        <dbReference type="HAMAP-Rule" id="MF_00099"/>
    </source>
</evidence>
<protein>
    <recommendedName>
        <fullName evidence="5">Protein-glutamate methylesterase/protein-glutamine glutaminase</fullName>
        <ecNumber evidence="5">3.1.1.61</ecNumber>
        <ecNumber evidence="5">3.5.1.44</ecNumber>
    </recommendedName>
</protein>
<feature type="domain" description="Response regulatory" evidence="9">
    <location>
        <begin position="3"/>
        <end position="121"/>
    </location>
</feature>
<dbReference type="PROSITE" id="PS50110">
    <property type="entry name" value="RESPONSE_REGULATORY"/>
    <property type="match status" value="1"/>
</dbReference>
<sequence>MIEVLIVDDSTTLRRFLERLLTEDPDIRVVGRVFSGEEALRFLERRSVDVVTMDIELSGLDGFETTRRIMASRPCPVVIVSSRWDPSEVEKTFLAVDAGAVALLPKPGAGEDPKLYGGELRRVVREAALAGPPKRRRRPMPPLSPPASRAEERSSGPLRVVVVGASTGGPQALAELLAGLPGDFPLPLLVVQHIAFGFLGGLADWLSKATSLSVKIAEGGPVEGGTVYLGPEGRHLEMTDCATLRLTEAPPEHAVRPSASRLFRSVASVCASSSAAVLLSGMGTDGAAELRRLRDLGSVTFAQDRESSIVWGMPGEAVRLDGAGQVLSPSLIASALVDLVGRRGTKGEP</sequence>
<dbReference type="HAMAP" id="MF_00099">
    <property type="entry name" value="CheB_chemtxs"/>
    <property type="match status" value="1"/>
</dbReference>
<dbReference type="EC" id="3.1.1.61" evidence="5"/>
<dbReference type="SMART" id="SM00448">
    <property type="entry name" value="REC"/>
    <property type="match status" value="1"/>
</dbReference>
<dbReference type="AlphaFoldDB" id="A0A9Q7AKS3"/>
<dbReference type="PROSITE" id="PS50122">
    <property type="entry name" value="CHEB"/>
    <property type="match status" value="1"/>
</dbReference>
<comment type="catalytic activity">
    <reaction evidence="4 5">
        <text>[protein]-L-glutamate 5-O-methyl ester + H2O = L-glutamyl-[protein] + methanol + H(+)</text>
        <dbReference type="Rhea" id="RHEA:23236"/>
        <dbReference type="Rhea" id="RHEA-COMP:10208"/>
        <dbReference type="Rhea" id="RHEA-COMP:10311"/>
        <dbReference type="ChEBI" id="CHEBI:15377"/>
        <dbReference type="ChEBI" id="CHEBI:15378"/>
        <dbReference type="ChEBI" id="CHEBI:17790"/>
        <dbReference type="ChEBI" id="CHEBI:29973"/>
        <dbReference type="ChEBI" id="CHEBI:82795"/>
        <dbReference type="EC" id="3.1.1.61"/>
    </reaction>
</comment>
<dbReference type="PIRSF" id="PIRSF000876">
    <property type="entry name" value="RR_chemtxs_CheB"/>
    <property type="match status" value="1"/>
</dbReference>
<keyword evidence="5 7" id="KW-0597">Phosphoprotein</keyword>
<dbReference type="SUPFAM" id="SSF52172">
    <property type="entry name" value="CheY-like"/>
    <property type="match status" value="1"/>
</dbReference>
<keyword evidence="12" id="KW-1185">Reference proteome</keyword>
<dbReference type="CDD" id="cd17541">
    <property type="entry name" value="REC_CheB-like"/>
    <property type="match status" value="1"/>
</dbReference>
<feature type="domain" description="CheB-type methylesterase" evidence="10">
    <location>
        <begin position="157"/>
        <end position="343"/>
    </location>
</feature>
<dbReference type="Gene3D" id="3.40.50.180">
    <property type="entry name" value="Methylesterase CheB, C-terminal domain"/>
    <property type="match status" value="1"/>
</dbReference>
<name>A0A9Q7AKS3_9BACT</name>
<dbReference type="PANTHER" id="PTHR42872">
    <property type="entry name" value="PROTEIN-GLUTAMATE METHYLESTERASE/PROTEIN-GLUTAMINE GLUTAMINASE"/>
    <property type="match status" value="1"/>
</dbReference>